<dbReference type="OrthoDB" id="4085451at2759"/>
<evidence type="ECO:0000313" key="3">
    <source>
        <dbReference type="EMBL" id="KAF2088751.1"/>
    </source>
</evidence>
<organism evidence="3 4">
    <name type="scientific">Saccharata proteae CBS 121410</name>
    <dbReference type="NCBI Taxonomy" id="1314787"/>
    <lineage>
        <taxon>Eukaryota</taxon>
        <taxon>Fungi</taxon>
        <taxon>Dikarya</taxon>
        <taxon>Ascomycota</taxon>
        <taxon>Pezizomycotina</taxon>
        <taxon>Dothideomycetes</taxon>
        <taxon>Dothideomycetes incertae sedis</taxon>
        <taxon>Botryosphaeriales</taxon>
        <taxon>Saccharataceae</taxon>
        <taxon>Saccharata</taxon>
    </lineage>
</organism>
<proteinExistence type="predicted"/>
<reference evidence="3" key="1">
    <citation type="journal article" date="2020" name="Stud. Mycol.">
        <title>101 Dothideomycetes genomes: a test case for predicting lifestyles and emergence of pathogens.</title>
        <authorList>
            <person name="Haridas S."/>
            <person name="Albert R."/>
            <person name="Binder M."/>
            <person name="Bloem J."/>
            <person name="Labutti K."/>
            <person name="Salamov A."/>
            <person name="Andreopoulos B."/>
            <person name="Baker S."/>
            <person name="Barry K."/>
            <person name="Bills G."/>
            <person name="Bluhm B."/>
            <person name="Cannon C."/>
            <person name="Castanera R."/>
            <person name="Culley D."/>
            <person name="Daum C."/>
            <person name="Ezra D."/>
            <person name="Gonzalez J."/>
            <person name="Henrissat B."/>
            <person name="Kuo A."/>
            <person name="Liang C."/>
            <person name="Lipzen A."/>
            <person name="Lutzoni F."/>
            <person name="Magnuson J."/>
            <person name="Mondo S."/>
            <person name="Nolan M."/>
            <person name="Ohm R."/>
            <person name="Pangilinan J."/>
            <person name="Park H.-J."/>
            <person name="Ramirez L."/>
            <person name="Alfaro M."/>
            <person name="Sun H."/>
            <person name="Tritt A."/>
            <person name="Yoshinaga Y."/>
            <person name="Zwiers L.-H."/>
            <person name="Turgeon B."/>
            <person name="Goodwin S."/>
            <person name="Spatafora J."/>
            <person name="Crous P."/>
            <person name="Grigoriev I."/>
        </authorList>
    </citation>
    <scope>NUCLEOTIDE SEQUENCE</scope>
    <source>
        <strain evidence="3">CBS 121410</strain>
    </source>
</reference>
<evidence type="ECO:0000313" key="4">
    <source>
        <dbReference type="Proteomes" id="UP000799776"/>
    </source>
</evidence>
<dbReference type="Proteomes" id="UP000799776">
    <property type="component" value="Unassembled WGS sequence"/>
</dbReference>
<feature type="compositionally biased region" description="Low complexity" evidence="1">
    <location>
        <begin position="99"/>
        <end position="122"/>
    </location>
</feature>
<dbReference type="InterPro" id="IPR054448">
    <property type="entry name" value="HTH_put_ascomycetes"/>
</dbReference>
<protein>
    <recommendedName>
        <fullName evidence="2">Helix-turn-helix domain-containing protein</fullName>
    </recommendedName>
</protein>
<keyword evidence="4" id="KW-1185">Reference proteome</keyword>
<sequence length="208" mass="21896">MGSSASKASRAAGSAARVYPTRAPSATTHASKPQPAGANPSKPGPTVRPAPQASETRDEAINLDAADPAFAASLRSLGAVQPNPHFSPSSTSPYDPRRSTPSSTNRPSEQQQPFQPSMFPQPGASGAPMNPALAVLAARERLQQEAEREFESMGKKGAMGREFLDVSMVRRVLELRARGKSEAEIEKGLDLKKGVVARLGARGIVEAL</sequence>
<dbReference type="Pfam" id="PF22943">
    <property type="entry name" value="HTH_68"/>
    <property type="match status" value="1"/>
</dbReference>
<evidence type="ECO:0000256" key="1">
    <source>
        <dbReference type="SAM" id="MobiDB-lite"/>
    </source>
</evidence>
<dbReference type="AlphaFoldDB" id="A0A6A5YD14"/>
<feature type="domain" description="Helix-turn-helix" evidence="2">
    <location>
        <begin position="163"/>
        <end position="206"/>
    </location>
</feature>
<evidence type="ECO:0000259" key="2">
    <source>
        <dbReference type="Pfam" id="PF22943"/>
    </source>
</evidence>
<gene>
    <name evidence="3" type="ORF">K490DRAFT_63965</name>
</gene>
<accession>A0A6A5YD14</accession>
<dbReference type="EMBL" id="ML978715">
    <property type="protein sequence ID" value="KAF2088751.1"/>
    <property type="molecule type" value="Genomic_DNA"/>
</dbReference>
<feature type="compositionally biased region" description="Low complexity" evidence="1">
    <location>
        <begin position="1"/>
        <end position="17"/>
    </location>
</feature>
<feature type="compositionally biased region" description="Polar residues" evidence="1">
    <location>
        <begin position="84"/>
        <end position="93"/>
    </location>
</feature>
<feature type="region of interest" description="Disordered" evidence="1">
    <location>
        <begin position="1"/>
        <end position="132"/>
    </location>
</feature>
<name>A0A6A5YD14_9PEZI</name>